<accession>A0AAJ1TV06</accession>
<name>A0AAJ1TV06_9HYPH</name>
<evidence type="ECO:0000313" key="2">
    <source>
        <dbReference type="Proteomes" id="UP001223420"/>
    </source>
</evidence>
<sequence length="261" mass="28285">MSIRTAAVIYLARGYDADHAERFRRFVASYRAHPAGHAHRLYVIFKGFADAAQRAAAEEIFDGVPFTAIDTDDLSFDLGAYADALRSVGEDHVCFLNTNAELNAPSWLAKLLRNLEMPGVGMVGATGSFESLRYINRLFPAFPNPHLRTNAFAMRREHAVALLGAYAIATKLDAFFAESGPDGLTRRVLALGLTCLIVGADGRGYAPPLWPISETSRQGAQANLLVHDNYTRGYEALGSGARAEVTLASWGRAIPATVIEA</sequence>
<reference evidence="1" key="1">
    <citation type="submission" date="2023-07" db="EMBL/GenBank/DDBJ databases">
        <title>Genomic Encyclopedia of Type Strains, Phase IV (KMG-IV): sequencing the most valuable type-strain genomes for metagenomic binning, comparative biology and taxonomic classification.</title>
        <authorList>
            <person name="Goeker M."/>
        </authorList>
    </citation>
    <scope>NUCLEOTIDE SEQUENCE</scope>
    <source>
        <strain evidence="1">DSM 19569</strain>
    </source>
</reference>
<dbReference type="Proteomes" id="UP001223420">
    <property type="component" value="Unassembled WGS sequence"/>
</dbReference>
<protein>
    <submittedName>
        <fullName evidence="1">Uncharacterized protein</fullName>
    </submittedName>
</protein>
<organism evidence="1 2">
    <name type="scientific">Methylobacterium brachiatum</name>
    <dbReference type="NCBI Taxonomy" id="269660"/>
    <lineage>
        <taxon>Bacteria</taxon>
        <taxon>Pseudomonadati</taxon>
        <taxon>Pseudomonadota</taxon>
        <taxon>Alphaproteobacteria</taxon>
        <taxon>Hyphomicrobiales</taxon>
        <taxon>Methylobacteriaceae</taxon>
        <taxon>Methylobacterium</taxon>
    </lineage>
</organism>
<proteinExistence type="predicted"/>
<dbReference type="AlphaFoldDB" id="A0AAJ1TV06"/>
<dbReference type="RefSeq" id="WP_230367073.1">
    <property type="nucleotide sequence ID" value="NZ_JAJALK010000009.1"/>
</dbReference>
<comment type="caution">
    <text evidence="1">The sequence shown here is derived from an EMBL/GenBank/DDBJ whole genome shotgun (WGS) entry which is preliminary data.</text>
</comment>
<dbReference type="EMBL" id="JAUSWL010000008">
    <property type="protein sequence ID" value="MDQ0545284.1"/>
    <property type="molecule type" value="Genomic_DNA"/>
</dbReference>
<evidence type="ECO:0000313" key="1">
    <source>
        <dbReference type="EMBL" id="MDQ0545284.1"/>
    </source>
</evidence>
<gene>
    <name evidence="1" type="ORF">QO001_004227</name>
</gene>